<dbReference type="InterPro" id="IPR003305">
    <property type="entry name" value="CenC_carb-bd"/>
</dbReference>
<dbReference type="Pfam" id="PF22848">
    <property type="entry name" value="ASD1_dom"/>
    <property type="match status" value="1"/>
</dbReference>
<dbReference type="EMBL" id="SNRY01000010">
    <property type="protein sequence ID" value="KAA6351690.1"/>
    <property type="molecule type" value="Genomic_DNA"/>
</dbReference>
<evidence type="ECO:0000259" key="7">
    <source>
        <dbReference type="SMART" id="SM00813"/>
    </source>
</evidence>
<protein>
    <recommendedName>
        <fullName evidence="3">non-reducing end alpha-L-arabinofuranosidase</fullName>
        <ecNumber evidence="3">3.2.1.55</ecNumber>
    </recommendedName>
</protein>
<dbReference type="InterPro" id="IPR055235">
    <property type="entry name" value="ASD1_cat"/>
</dbReference>
<dbReference type="InterPro" id="IPR017853">
    <property type="entry name" value="GH"/>
</dbReference>
<name>A0A5J4T2K9_9ZZZZ</name>
<dbReference type="GO" id="GO:0046373">
    <property type="term" value="P:L-arabinose metabolic process"/>
    <property type="evidence" value="ECO:0007669"/>
    <property type="project" value="InterPro"/>
</dbReference>
<keyword evidence="4" id="KW-0732">Signal</keyword>
<evidence type="ECO:0000256" key="6">
    <source>
        <dbReference type="ARBA" id="ARBA00023180"/>
    </source>
</evidence>
<evidence type="ECO:0000256" key="5">
    <source>
        <dbReference type="ARBA" id="ARBA00022801"/>
    </source>
</evidence>
<accession>A0A5J4T2K9</accession>
<keyword evidence="6" id="KW-0325">Glycoprotein</keyword>
<dbReference type="FunFam" id="3.20.20.80:FF:000090">
    <property type="entry name" value="Alpha-L-arabinofuranosidase A"/>
    <property type="match status" value="1"/>
</dbReference>
<evidence type="ECO:0000313" key="8">
    <source>
        <dbReference type="EMBL" id="KAA6351690.1"/>
    </source>
</evidence>
<dbReference type="SUPFAM" id="SSF49785">
    <property type="entry name" value="Galactose-binding domain-like"/>
    <property type="match status" value="1"/>
</dbReference>
<dbReference type="Gene3D" id="2.60.120.260">
    <property type="entry name" value="Galactose-binding domain-like"/>
    <property type="match status" value="1"/>
</dbReference>
<evidence type="ECO:0000256" key="4">
    <source>
        <dbReference type="ARBA" id="ARBA00022729"/>
    </source>
</evidence>
<reference evidence="8" key="1">
    <citation type="submission" date="2019-03" db="EMBL/GenBank/DDBJ databases">
        <title>Single cell metagenomics reveals metabolic interactions within the superorganism composed of flagellate Streblomastix strix and complex community of Bacteroidetes bacteria on its surface.</title>
        <authorList>
            <person name="Treitli S.C."/>
            <person name="Kolisko M."/>
            <person name="Husnik F."/>
            <person name="Keeling P."/>
            <person name="Hampl V."/>
        </authorList>
    </citation>
    <scope>NUCLEOTIDE SEQUENCE</scope>
    <source>
        <strain evidence="8">STM</strain>
    </source>
</reference>
<feature type="domain" description="Alpha-L-arabinofuranosidase C-terminal" evidence="7">
    <location>
        <begin position="465"/>
        <end position="700"/>
    </location>
</feature>
<dbReference type="Gene3D" id="3.20.20.80">
    <property type="entry name" value="Glycosidases"/>
    <property type="match status" value="1"/>
</dbReference>
<proteinExistence type="inferred from homology"/>
<dbReference type="EC" id="3.2.1.55" evidence="3"/>
<comment type="similarity">
    <text evidence="2">Belongs to the glycosyl hydrolase 51 family.</text>
</comment>
<dbReference type="Pfam" id="PF02018">
    <property type="entry name" value="CBM_4_9"/>
    <property type="match status" value="1"/>
</dbReference>
<comment type="caution">
    <text evidence="8">The sequence shown here is derived from an EMBL/GenBank/DDBJ whole genome shotgun (WGS) entry which is preliminary data.</text>
</comment>
<dbReference type="SUPFAM" id="SSF51445">
    <property type="entry name" value="(Trans)glycosidases"/>
    <property type="match status" value="1"/>
</dbReference>
<organism evidence="8">
    <name type="scientific">termite gut metagenome</name>
    <dbReference type="NCBI Taxonomy" id="433724"/>
    <lineage>
        <taxon>unclassified sequences</taxon>
        <taxon>metagenomes</taxon>
        <taxon>organismal metagenomes</taxon>
    </lineage>
</organism>
<keyword evidence="8" id="KW-0326">Glycosidase</keyword>
<dbReference type="SMART" id="SM00813">
    <property type="entry name" value="Alpha-L-AF_C"/>
    <property type="match status" value="1"/>
</dbReference>
<evidence type="ECO:0000256" key="2">
    <source>
        <dbReference type="ARBA" id="ARBA00007186"/>
    </source>
</evidence>
<sequence length="708" mass="80246">MRTMKTYKTLLATLALSAGLVLNAQTNEMVIQAKKPGAEIQPTMYGLFFEDINYAADGGLYAELVKNRSFEFPQNLMGWNTFGNVTLRNDGPFKRNPHYVRLSDAGHAHKRTGIENEGFFGIGVKKGEEYRFSVWARLPQEGKNSKIRVELVKPNNNGERHAFAMQEITIDSKEWHKYQVTLKAGKTEAKAILRIFLASQATVDLEHVSLFPADTWKGRENGFRKDLAQALADIHPGVFRFPGGCIVEGTDLDSRYNWKNTVGEVENRPLNENRWHYTFPHRFYPDYYQSYGLGFYEFFLLSEDIGAEPLPVLSCGLACQFQNNDVSAHVPVSELSGYIQDALDLIEFANGDVASTWGKLRADMGHPAPFNLKFIAIGNEQWGTEYPEHLEPFVKAIRKAYPMVKIIGSSGPNSEGEQFNYLWPEMKRLKVDLVDEHFYRPESWFLSQGARYDNYDRKGPKVFAGEYACHGVGKKWNHFHAALLEAAFMTGMERNADVVQMATYAPLFAHVEGWQWRPDMIWFDNLNSVRTTSYYVQQLYGQNKGSNVLPLTMNKIPVSGAEGQNGLFASAVWEKEDNTYIVKVVNASDKVQSVSLKFEGLKKQDFLTKGTCVKLRSLDLNKDNTYIVKVVNTSDKVQSVSLKFEGLKKQDFLTKGTCVKLRSLDLNKDNTIKQPSTIIPKESSVVIEGNVLNAEVEAYTFVVYRLKK</sequence>
<dbReference type="Pfam" id="PF06964">
    <property type="entry name" value="Alpha-L-AF_C"/>
    <property type="match status" value="1"/>
</dbReference>
<dbReference type="InterPro" id="IPR008979">
    <property type="entry name" value="Galactose-bd-like_sf"/>
</dbReference>
<dbReference type="PANTHER" id="PTHR31776:SF0">
    <property type="entry name" value="ALPHA-L-ARABINOFURANOSIDASE 1"/>
    <property type="match status" value="1"/>
</dbReference>
<dbReference type="InterPro" id="IPR010720">
    <property type="entry name" value="Alpha-L-AF_C"/>
</dbReference>
<dbReference type="InterPro" id="IPR013780">
    <property type="entry name" value="Glyco_hydro_b"/>
</dbReference>
<evidence type="ECO:0000256" key="1">
    <source>
        <dbReference type="ARBA" id="ARBA00001462"/>
    </source>
</evidence>
<dbReference type="Gene3D" id="2.60.40.1180">
    <property type="entry name" value="Golgi alpha-mannosidase II"/>
    <property type="match status" value="1"/>
</dbReference>
<keyword evidence="5 8" id="KW-0378">Hydrolase</keyword>
<dbReference type="GO" id="GO:0046556">
    <property type="term" value="F:alpha-L-arabinofuranosidase activity"/>
    <property type="evidence" value="ECO:0007669"/>
    <property type="project" value="UniProtKB-EC"/>
</dbReference>
<dbReference type="PANTHER" id="PTHR31776">
    <property type="entry name" value="ALPHA-L-ARABINOFURANOSIDASE 1"/>
    <property type="match status" value="1"/>
</dbReference>
<gene>
    <name evidence="8" type="ORF">EZS27_000961</name>
</gene>
<evidence type="ECO:0000256" key="3">
    <source>
        <dbReference type="ARBA" id="ARBA00012670"/>
    </source>
</evidence>
<comment type="catalytic activity">
    <reaction evidence="1">
        <text>Hydrolysis of terminal non-reducing alpha-L-arabinofuranoside residues in alpha-L-arabinosides.</text>
        <dbReference type="EC" id="3.2.1.55"/>
    </reaction>
</comment>
<dbReference type="InterPro" id="IPR051563">
    <property type="entry name" value="Glycosyl_Hydrolase_51"/>
</dbReference>
<dbReference type="AlphaFoldDB" id="A0A5J4T2K9"/>